<dbReference type="GO" id="GO:0009311">
    <property type="term" value="P:oligosaccharide metabolic process"/>
    <property type="evidence" value="ECO:0007669"/>
    <property type="project" value="InterPro"/>
</dbReference>
<dbReference type="Pfam" id="PF22422">
    <property type="entry name" value="MGH1-like_GH"/>
    <property type="match status" value="1"/>
</dbReference>
<dbReference type="PANTHER" id="PTHR10412">
    <property type="entry name" value="MANNOSYL-OLIGOSACCHARIDE GLUCOSIDASE"/>
    <property type="match status" value="1"/>
</dbReference>
<dbReference type="GO" id="GO:0004573">
    <property type="term" value="F:Glc3Man9GlcNAc2 oligosaccharide glucosidase activity"/>
    <property type="evidence" value="ECO:0007669"/>
    <property type="project" value="InterPro"/>
</dbReference>
<dbReference type="InterPro" id="IPR008928">
    <property type="entry name" value="6-hairpin_glycosidase_sf"/>
</dbReference>
<dbReference type="InterPro" id="IPR012341">
    <property type="entry name" value="6hp_glycosidase-like_sf"/>
</dbReference>
<protein>
    <recommendedName>
        <fullName evidence="4">Mannosylglycerate hydrolase MGH1-like glycoside hydrolase domain-containing protein</fullName>
    </recommendedName>
</protein>
<comment type="similarity">
    <text evidence="1">Belongs to the glycosyl hydrolase 63 family.</text>
</comment>
<dbReference type="InterPro" id="IPR004888">
    <property type="entry name" value="Glycoside_hydrolase_63"/>
</dbReference>
<dbReference type="PANTHER" id="PTHR10412:SF11">
    <property type="entry name" value="MANNOSYL-OLIGOSACCHARIDE GLUCOSIDASE"/>
    <property type="match status" value="1"/>
</dbReference>
<evidence type="ECO:0000256" key="1">
    <source>
        <dbReference type="ARBA" id="ARBA00010833"/>
    </source>
</evidence>
<keyword evidence="3" id="KW-0326">Glycosidase</keyword>
<keyword evidence="6" id="KW-1185">Reference proteome</keyword>
<evidence type="ECO:0000256" key="3">
    <source>
        <dbReference type="ARBA" id="ARBA00023295"/>
    </source>
</evidence>
<evidence type="ECO:0000256" key="2">
    <source>
        <dbReference type="ARBA" id="ARBA00022801"/>
    </source>
</evidence>
<dbReference type="Proteomes" id="UP000199019">
    <property type="component" value="Unassembled WGS sequence"/>
</dbReference>
<evidence type="ECO:0000313" key="6">
    <source>
        <dbReference type="Proteomes" id="UP000199019"/>
    </source>
</evidence>
<accession>A0A1H9WLL8</accession>
<keyword evidence="2" id="KW-0378">Hydrolase</keyword>
<dbReference type="SUPFAM" id="SSF48208">
    <property type="entry name" value="Six-hairpin glycosidases"/>
    <property type="match status" value="1"/>
</dbReference>
<dbReference type="InterPro" id="IPR054491">
    <property type="entry name" value="MGH1-like_GH"/>
</dbReference>
<dbReference type="RefSeq" id="WP_091759671.1">
    <property type="nucleotide sequence ID" value="NZ_FOHB01000005.1"/>
</dbReference>
<gene>
    <name evidence="5" type="ORF">SAMN05216199_3001</name>
</gene>
<dbReference type="AlphaFoldDB" id="A0A1H9WLL8"/>
<organism evidence="5 6">
    <name type="scientific">Pedococcus cremeus</name>
    <dbReference type="NCBI Taxonomy" id="587636"/>
    <lineage>
        <taxon>Bacteria</taxon>
        <taxon>Bacillati</taxon>
        <taxon>Actinomycetota</taxon>
        <taxon>Actinomycetes</taxon>
        <taxon>Micrococcales</taxon>
        <taxon>Intrasporangiaceae</taxon>
        <taxon>Pedococcus</taxon>
    </lineage>
</organism>
<evidence type="ECO:0000259" key="4">
    <source>
        <dbReference type="Pfam" id="PF22422"/>
    </source>
</evidence>
<reference evidence="6" key="1">
    <citation type="submission" date="2016-10" db="EMBL/GenBank/DDBJ databases">
        <authorList>
            <person name="Varghese N."/>
            <person name="Submissions S."/>
        </authorList>
    </citation>
    <scope>NUCLEOTIDE SEQUENCE [LARGE SCALE GENOMIC DNA]</scope>
    <source>
        <strain evidence="6">CGMCC 1.6963</strain>
    </source>
</reference>
<dbReference type="GO" id="GO:0006487">
    <property type="term" value="P:protein N-linked glycosylation"/>
    <property type="evidence" value="ECO:0007669"/>
    <property type="project" value="TreeGrafter"/>
</dbReference>
<dbReference type="EMBL" id="FOHB01000005">
    <property type="protein sequence ID" value="SES34597.1"/>
    <property type="molecule type" value="Genomic_DNA"/>
</dbReference>
<evidence type="ECO:0000313" key="5">
    <source>
        <dbReference type="EMBL" id="SES34597.1"/>
    </source>
</evidence>
<name>A0A1H9WLL8_9MICO</name>
<dbReference type="OrthoDB" id="9798687at2"/>
<sequence>MSDPTTAPLDPDLDALGRAARRVLARNDLGTMVAAAPRLYPHQWSWDAAFISVGLARVSVPRALTELRSLLAAQWSTGMIPHIVFSPGTSYFPGPDVWGTDGVGAKPAGVQTSGICQPPVHAIALARILRIAAEQGEEGEEGGEALAEARAFAADAVPRLAAWHRWLSTARDPDGQGLVQVHHGWESGMDNAPRWDAAYEAIRVRQEQQLRRHDTALVSDVSERPSDSEYQRYLHLVAQMRSVGYDDRRVAEIVDFRVGDVFMTAILAVAAEELAAVGRDLGLEKEVADQMDIAARARAAVLASVAPDSGLCRDWDARVGAWTGAESLASFSVLLCGGDADAYARQRTVLTGPRWAGHPGLRYALPPTLSPDDPGFQPRTYWRGPVWPVMNWLFWWALERHGDHALADRWRAQGLAQLGDLAFGEYYEPLTGEPLGSHEQSWTAAIALDWIATSP</sequence>
<dbReference type="Gene3D" id="1.50.10.10">
    <property type="match status" value="1"/>
</dbReference>
<proteinExistence type="inferred from homology"/>
<dbReference type="STRING" id="587636.SAMN05216199_3001"/>
<feature type="domain" description="Mannosylglycerate hydrolase MGH1-like glycoside hydrolase" evidence="4">
    <location>
        <begin position="40"/>
        <end position="443"/>
    </location>
</feature>